<sequence length="239" mass="26516">MGLIKRGLDHIGAGLIKKDSFEGVDLEVIKRGLDSVGSGLVKKGFDTVGMGLIKRGLDHIGAGLIKKDRSDGLDTVGMGLIKKGLDHLGSGLIKRGIDTVGMGLIKRGWIKSARASSKTTKMGHRPAKTPTRKFKSKARGLTKSDQDLLKKVKRKWILLRLRRILTRVRKRRGPWTMLVWDSLNAKLRRKARMQAGTCTDIQSCRLSSKSFTQPRTVCFEHKRGRHTRLSLCTGQATLP</sequence>
<keyword evidence="2" id="KW-1185">Reference proteome</keyword>
<dbReference type="AlphaFoldDB" id="A0A2T7NBI5"/>
<dbReference type="STRING" id="400727.A0A2T7NBI5"/>
<dbReference type="Proteomes" id="UP000245119">
    <property type="component" value="Linkage Group LG14"/>
</dbReference>
<protein>
    <submittedName>
        <fullName evidence="1">Uncharacterized protein</fullName>
    </submittedName>
</protein>
<organism evidence="1 2">
    <name type="scientific">Pomacea canaliculata</name>
    <name type="common">Golden apple snail</name>
    <dbReference type="NCBI Taxonomy" id="400727"/>
    <lineage>
        <taxon>Eukaryota</taxon>
        <taxon>Metazoa</taxon>
        <taxon>Spiralia</taxon>
        <taxon>Lophotrochozoa</taxon>
        <taxon>Mollusca</taxon>
        <taxon>Gastropoda</taxon>
        <taxon>Caenogastropoda</taxon>
        <taxon>Architaenioglossa</taxon>
        <taxon>Ampullarioidea</taxon>
        <taxon>Ampullariidae</taxon>
        <taxon>Pomacea</taxon>
    </lineage>
</organism>
<gene>
    <name evidence="1" type="ORF">C0Q70_21068</name>
</gene>
<proteinExistence type="predicted"/>
<evidence type="ECO:0000313" key="2">
    <source>
        <dbReference type="Proteomes" id="UP000245119"/>
    </source>
</evidence>
<dbReference type="EMBL" id="PZQS01000014">
    <property type="protein sequence ID" value="PVD18519.1"/>
    <property type="molecule type" value="Genomic_DNA"/>
</dbReference>
<accession>A0A2T7NBI5</accession>
<comment type="caution">
    <text evidence="1">The sequence shown here is derived from an EMBL/GenBank/DDBJ whole genome shotgun (WGS) entry which is preliminary data.</text>
</comment>
<evidence type="ECO:0000313" key="1">
    <source>
        <dbReference type="EMBL" id="PVD18519.1"/>
    </source>
</evidence>
<name>A0A2T7NBI5_POMCA</name>
<reference evidence="1 2" key="1">
    <citation type="submission" date="2018-04" db="EMBL/GenBank/DDBJ databases">
        <title>The genome of golden apple snail Pomacea canaliculata provides insight into stress tolerance and invasive adaptation.</title>
        <authorList>
            <person name="Liu C."/>
            <person name="Liu B."/>
            <person name="Ren Y."/>
            <person name="Zhang Y."/>
            <person name="Wang H."/>
            <person name="Li S."/>
            <person name="Jiang F."/>
            <person name="Yin L."/>
            <person name="Zhang G."/>
            <person name="Qian W."/>
            <person name="Fan W."/>
        </authorList>
    </citation>
    <scope>NUCLEOTIDE SEQUENCE [LARGE SCALE GENOMIC DNA]</scope>
    <source>
        <strain evidence="1">SZHN2017</strain>
        <tissue evidence="1">Muscle</tissue>
    </source>
</reference>
<dbReference type="OrthoDB" id="6093641at2759"/>